<dbReference type="GO" id="GO:0005739">
    <property type="term" value="C:mitochondrion"/>
    <property type="evidence" value="ECO:0007669"/>
    <property type="project" value="UniProtKB-SubCell"/>
</dbReference>
<dbReference type="EMBL" id="PDNA01000086">
    <property type="protein sequence ID" value="PGH15057.1"/>
    <property type="molecule type" value="Genomic_DNA"/>
</dbReference>
<comment type="subcellular location">
    <subcellularLocation>
        <location evidence="1">Mitochondrion</location>
    </subcellularLocation>
</comment>
<evidence type="ECO:0000259" key="7">
    <source>
        <dbReference type="Pfam" id="PF01636"/>
    </source>
</evidence>
<comment type="similarity">
    <text evidence="2">Belongs to the AIM9 family.</text>
</comment>
<accession>A0A2B7Y2Y8</accession>
<evidence type="ECO:0000313" key="8">
    <source>
        <dbReference type="EMBL" id="PGH15057.1"/>
    </source>
</evidence>
<protein>
    <recommendedName>
        <fullName evidence="3">Altered inheritance of mitochondria protein 9, mitochondrial</fullName>
    </recommendedName>
    <alternativeName>
        <fullName evidence="6">Found in mitochondrial proteome protein 29</fullName>
    </alternativeName>
</protein>
<gene>
    <name evidence="8" type="ORF">AJ80_05682</name>
</gene>
<organism evidence="8 9">
    <name type="scientific">Polytolypa hystricis (strain UAMH7299)</name>
    <dbReference type="NCBI Taxonomy" id="1447883"/>
    <lineage>
        <taxon>Eukaryota</taxon>
        <taxon>Fungi</taxon>
        <taxon>Dikarya</taxon>
        <taxon>Ascomycota</taxon>
        <taxon>Pezizomycotina</taxon>
        <taxon>Eurotiomycetes</taxon>
        <taxon>Eurotiomycetidae</taxon>
        <taxon>Onygenales</taxon>
        <taxon>Onygenales incertae sedis</taxon>
        <taxon>Polytolypa</taxon>
    </lineage>
</organism>
<evidence type="ECO:0000256" key="5">
    <source>
        <dbReference type="ARBA" id="ARBA00023128"/>
    </source>
</evidence>
<feature type="domain" description="Aminoglycoside phosphotransferase" evidence="7">
    <location>
        <begin position="256"/>
        <end position="307"/>
    </location>
</feature>
<dbReference type="OrthoDB" id="2831558at2759"/>
<dbReference type="Proteomes" id="UP000224634">
    <property type="component" value="Unassembled WGS sequence"/>
</dbReference>
<dbReference type="Pfam" id="PF01636">
    <property type="entry name" value="APH"/>
    <property type="match status" value="1"/>
</dbReference>
<dbReference type="STRING" id="1447883.A0A2B7Y2Y8"/>
<evidence type="ECO:0000256" key="4">
    <source>
        <dbReference type="ARBA" id="ARBA00022946"/>
    </source>
</evidence>
<evidence type="ECO:0000256" key="2">
    <source>
        <dbReference type="ARBA" id="ARBA00005543"/>
    </source>
</evidence>
<keyword evidence="5" id="KW-0496">Mitochondrion</keyword>
<reference evidence="8 9" key="1">
    <citation type="submission" date="2017-10" db="EMBL/GenBank/DDBJ databases">
        <title>Comparative genomics in systemic dimorphic fungi from Ajellomycetaceae.</title>
        <authorList>
            <person name="Munoz J.F."/>
            <person name="Mcewen J.G."/>
            <person name="Clay O.K."/>
            <person name="Cuomo C.A."/>
        </authorList>
    </citation>
    <scope>NUCLEOTIDE SEQUENCE [LARGE SCALE GENOMIC DNA]</scope>
    <source>
        <strain evidence="8 9">UAMH7299</strain>
    </source>
</reference>
<dbReference type="PANTHER" id="PTHR36091">
    <property type="entry name" value="ALTERED INHERITANCE OF MITOCHONDRIA PROTEIN 9, MITOCHONDRIAL"/>
    <property type="match status" value="1"/>
</dbReference>
<keyword evidence="4" id="KW-0809">Transit peptide</keyword>
<evidence type="ECO:0000313" key="9">
    <source>
        <dbReference type="Proteomes" id="UP000224634"/>
    </source>
</evidence>
<evidence type="ECO:0000256" key="1">
    <source>
        <dbReference type="ARBA" id="ARBA00004173"/>
    </source>
</evidence>
<dbReference type="InterPro" id="IPR051035">
    <property type="entry name" value="Mito_inheritance_9"/>
</dbReference>
<evidence type="ECO:0000256" key="6">
    <source>
        <dbReference type="ARBA" id="ARBA00031849"/>
    </source>
</evidence>
<dbReference type="SUPFAM" id="SSF56112">
    <property type="entry name" value="Protein kinase-like (PK-like)"/>
    <property type="match status" value="2"/>
</dbReference>
<sequence length="499" mass="56805">MYIECRGRLVIQFAILFGPILHPNHYGHHYPYTYIPAFVCHLAVTHNSSQDRQWVQHWCPKTEGGFNRVFIFTLNNGKRVVAKLPFALAGPSNLATASEVATIKFLQAKTSIPIPEILDWSVDSTNTIGSDQQVRCIDAIYQNVKEMVDIEFPAFGSLYLVDSPLDPSHRQPSDELFCIGPHCGSRYWDCNVGEPRYYHNTKPNHGPRTNLEEYCDGLIDAGLSKIPLVDPELEKRPFYHGSVQAHLNLLKDTRAVLKKMSADPRIQSAVTPVLFHPDLHKRNIFVSEDDPSIVTAIIDWQSISIEPAFWYADEVPDFTVPTEPENLLCTRTFELCSQYLTPKLSGPRLMDETLFRPFRYSYRTWKDGAVALHHELIETSQSWKELGFTDSSPYPLPTPKELVDYEKEYKLFVAAQDLKRDLSTLLNTASDGWVHAEDWEATKSNHKAFDGILGAVLTNEDPDDDEPVKYEEVLRSIWPFDPNTRIRLCGSKKGYGNTT</sequence>
<dbReference type="InterPro" id="IPR011009">
    <property type="entry name" value="Kinase-like_dom_sf"/>
</dbReference>
<dbReference type="PANTHER" id="PTHR36091:SF1">
    <property type="entry name" value="ALTERED INHERITANCE OF MITOCHONDRIA PROTEIN 9, MITOCHONDRIAL"/>
    <property type="match status" value="1"/>
</dbReference>
<dbReference type="InterPro" id="IPR002575">
    <property type="entry name" value="Aminoglycoside_PTrfase"/>
</dbReference>
<dbReference type="AlphaFoldDB" id="A0A2B7Y2Y8"/>
<name>A0A2B7Y2Y8_POLH7</name>
<keyword evidence="9" id="KW-1185">Reference proteome</keyword>
<comment type="caution">
    <text evidence="8">The sequence shown here is derived from an EMBL/GenBank/DDBJ whole genome shotgun (WGS) entry which is preliminary data.</text>
</comment>
<evidence type="ECO:0000256" key="3">
    <source>
        <dbReference type="ARBA" id="ARBA00016197"/>
    </source>
</evidence>
<proteinExistence type="inferred from homology"/>